<keyword evidence="1" id="KW-0732">Signal</keyword>
<dbReference type="EMBL" id="SBKO01000001">
    <property type="protein sequence ID" value="RXR20606.1"/>
    <property type="molecule type" value="Genomic_DNA"/>
</dbReference>
<sequence length="404" mass="44837">MKKIILSLITLSSIVAANAQDKKELNVKYRRSSLYTLMVENPAIPHADVIKSAFVKGPIPEKFNDHISGSRTIPTNNEEDQTTNIKNYLETNNVAKELVAKWFNRSASGAFNMDLIKSRGSYDASVVDIATAKASKRGLEMLADAGEELIKNTFVLVNDYKYVSKEEVAKKASGLLRSVGSIASVVPGGGNLSTTTELAATGVTVAGKGYVVKTTAHLYRLEWNDEVAATFYNDYWADDKTITQEKKKAFDDSNIFKLTYVGSDVSWADVQSTIFTKKTDDELIERATIKAVDAVIVELQKNHDDFKTKTPLFTGEPITAKIGVKEGVTNKSKFDVLEQQIDENGKTKYVVVGSIKVDEDFPIWDNRYGAEEENPDNKTDRTHFKKVSGKEFYPGMLIIQKKGK</sequence>
<dbReference type="RefSeq" id="WP_129433629.1">
    <property type="nucleotide sequence ID" value="NZ_SBKO01000001.1"/>
</dbReference>
<dbReference type="AlphaFoldDB" id="A0A4Q1K446"/>
<protein>
    <submittedName>
        <fullName evidence="2">Uncharacterized protein</fullName>
    </submittedName>
</protein>
<comment type="caution">
    <text evidence="2">The sequence shown here is derived from an EMBL/GenBank/DDBJ whole genome shotgun (WGS) entry which is preliminary data.</text>
</comment>
<dbReference type="OrthoDB" id="1164716at2"/>
<reference evidence="3" key="1">
    <citation type="submission" date="2019-01" db="EMBL/GenBank/DDBJ databases">
        <title>Cytophagaceae bacterium strain CAR-16.</title>
        <authorList>
            <person name="Chen W.-M."/>
        </authorList>
    </citation>
    <scope>NUCLEOTIDE SEQUENCE [LARGE SCALE GENOMIC DNA]</scope>
    <source>
        <strain evidence="3">LLJ-11</strain>
    </source>
</reference>
<evidence type="ECO:0000313" key="3">
    <source>
        <dbReference type="Proteomes" id="UP000290283"/>
    </source>
</evidence>
<feature type="signal peptide" evidence="1">
    <location>
        <begin position="1"/>
        <end position="19"/>
    </location>
</feature>
<evidence type="ECO:0000313" key="2">
    <source>
        <dbReference type="EMBL" id="RXR20606.1"/>
    </source>
</evidence>
<dbReference type="Proteomes" id="UP000290283">
    <property type="component" value="Unassembled WGS sequence"/>
</dbReference>
<organism evidence="2 3">
    <name type="scientific">Flavobacterium amnicola</name>
    <dbReference type="NCBI Taxonomy" id="2506422"/>
    <lineage>
        <taxon>Bacteria</taxon>
        <taxon>Pseudomonadati</taxon>
        <taxon>Bacteroidota</taxon>
        <taxon>Flavobacteriia</taxon>
        <taxon>Flavobacteriales</taxon>
        <taxon>Flavobacteriaceae</taxon>
        <taxon>Flavobacterium</taxon>
    </lineage>
</organism>
<feature type="chain" id="PRO_5020605283" evidence="1">
    <location>
        <begin position="20"/>
        <end position="404"/>
    </location>
</feature>
<name>A0A4Q1K446_9FLAO</name>
<gene>
    <name evidence="2" type="ORF">EQG63_01345</name>
</gene>
<evidence type="ECO:0000256" key="1">
    <source>
        <dbReference type="SAM" id="SignalP"/>
    </source>
</evidence>
<accession>A0A4Q1K446</accession>
<keyword evidence="3" id="KW-1185">Reference proteome</keyword>
<proteinExistence type="predicted"/>